<evidence type="ECO:0000256" key="7">
    <source>
        <dbReference type="ARBA" id="ARBA00023310"/>
    </source>
</evidence>
<dbReference type="GO" id="GO:0005524">
    <property type="term" value="F:ATP binding"/>
    <property type="evidence" value="ECO:0007669"/>
    <property type="project" value="UniProtKB-UniRule"/>
</dbReference>
<dbReference type="GO" id="GO:0033178">
    <property type="term" value="C:proton-transporting two-sector ATPase complex, catalytic domain"/>
    <property type="evidence" value="ECO:0007669"/>
    <property type="project" value="InterPro"/>
</dbReference>
<organism evidence="10 11">
    <name type="scientific">Metallosphaera cuprina (strain Ar-4)</name>
    <dbReference type="NCBI Taxonomy" id="1006006"/>
    <lineage>
        <taxon>Archaea</taxon>
        <taxon>Thermoproteota</taxon>
        <taxon>Thermoprotei</taxon>
        <taxon>Sulfolobales</taxon>
        <taxon>Sulfolobaceae</taxon>
        <taxon>Metallosphaera</taxon>
    </lineage>
</organism>
<evidence type="ECO:0000313" key="11">
    <source>
        <dbReference type="Proteomes" id="UP000007812"/>
    </source>
</evidence>
<dbReference type="GO" id="GO:0046961">
    <property type="term" value="F:proton-transporting ATPase activity, rotational mechanism"/>
    <property type="evidence" value="ECO:0007669"/>
    <property type="project" value="InterPro"/>
</dbReference>
<feature type="coiled-coil region" evidence="9">
    <location>
        <begin position="16"/>
        <end position="44"/>
    </location>
</feature>
<evidence type="ECO:0000256" key="6">
    <source>
        <dbReference type="ARBA" id="ARBA00023136"/>
    </source>
</evidence>
<keyword evidence="7 8" id="KW-0066">ATP synthesis</keyword>
<dbReference type="EMBL" id="CP002656">
    <property type="protein sequence ID" value="AEB94477.1"/>
    <property type="molecule type" value="Genomic_DNA"/>
</dbReference>
<evidence type="ECO:0000256" key="9">
    <source>
        <dbReference type="SAM" id="Coils"/>
    </source>
</evidence>
<evidence type="ECO:0000313" key="10">
    <source>
        <dbReference type="EMBL" id="AEB94477.1"/>
    </source>
</evidence>
<comment type="similarity">
    <text evidence="1 8">Belongs to the V-ATPase E subunit family.</text>
</comment>
<keyword evidence="9" id="KW-0175">Coiled coil</keyword>
<evidence type="ECO:0000256" key="3">
    <source>
        <dbReference type="ARBA" id="ARBA00022475"/>
    </source>
</evidence>
<dbReference type="OrthoDB" id="43245at2157"/>
<evidence type="ECO:0000256" key="8">
    <source>
        <dbReference type="HAMAP-Rule" id="MF_00311"/>
    </source>
</evidence>
<evidence type="ECO:0000256" key="2">
    <source>
        <dbReference type="ARBA" id="ARBA00022448"/>
    </source>
</evidence>
<dbReference type="PATRIC" id="fig|1006006.8.peg.370"/>
<keyword evidence="5 8" id="KW-0406">Ion transport</keyword>
<dbReference type="eggNOG" id="arCOG00869">
    <property type="taxonomic scope" value="Archaea"/>
</dbReference>
<dbReference type="GO" id="GO:0005886">
    <property type="term" value="C:plasma membrane"/>
    <property type="evidence" value="ECO:0007669"/>
    <property type="project" value="UniProtKB-SubCell"/>
</dbReference>
<keyword evidence="11" id="KW-1185">Reference proteome</keyword>
<proteinExistence type="inferred from homology"/>
<gene>
    <name evidence="8" type="primary">atpE</name>
    <name evidence="10" type="ordered locus">Mcup_0369</name>
</gene>
<dbReference type="Proteomes" id="UP000007812">
    <property type="component" value="Chromosome"/>
</dbReference>
<comment type="function">
    <text evidence="8">Component of the A-type ATP synthase that produces ATP from ADP in the presence of a proton gradient across the membrane.</text>
</comment>
<dbReference type="GeneID" id="10492563"/>
<accession>F4FZP8</accession>
<dbReference type="GO" id="GO:0046933">
    <property type="term" value="F:proton-transporting ATP synthase activity, rotational mechanism"/>
    <property type="evidence" value="ECO:0007669"/>
    <property type="project" value="UniProtKB-UniRule"/>
</dbReference>
<name>F4FZP8_METCR</name>
<keyword evidence="6 8" id="KW-0472">Membrane</keyword>
<dbReference type="HAMAP" id="MF_00311">
    <property type="entry name" value="ATP_synth_E_arch"/>
    <property type="match status" value="1"/>
</dbReference>
<dbReference type="InterPro" id="IPR002842">
    <property type="entry name" value="ATPase_V1_Esu"/>
</dbReference>
<reference evidence="10 11" key="1">
    <citation type="journal article" date="2011" name="J. Bacteriol.">
        <title>Complete genome sequence of Metallosphaera cuprina, a metal sulfide-oxidizing archaeon from a hot spring.</title>
        <authorList>
            <person name="Liu L.J."/>
            <person name="You X.Y."/>
            <person name="Zheng H."/>
            <person name="Wang S."/>
            <person name="Jiang C.Y."/>
            <person name="Liu S.J."/>
        </authorList>
    </citation>
    <scope>NUCLEOTIDE SEQUENCE [LARGE SCALE GENOMIC DNA]</scope>
    <source>
        <strain evidence="10 11">Ar-4</strain>
    </source>
</reference>
<evidence type="ECO:0000256" key="5">
    <source>
        <dbReference type="ARBA" id="ARBA00023065"/>
    </source>
</evidence>
<evidence type="ECO:0000256" key="1">
    <source>
        <dbReference type="ARBA" id="ARBA00005901"/>
    </source>
</evidence>
<keyword evidence="3 8" id="KW-1003">Cell membrane</keyword>
<dbReference type="KEGG" id="mcn:Mcup_0369"/>
<protein>
    <recommendedName>
        <fullName evidence="8">A-type ATP synthase subunit E</fullName>
    </recommendedName>
</protein>
<dbReference type="HOGENOM" id="CLU_1412391_0_0_2"/>
<dbReference type="Gene3D" id="3.30.2320.30">
    <property type="entry name" value="ATP synthase, E subunit, C-terminal"/>
    <property type="match status" value="1"/>
</dbReference>
<dbReference type="RefSeq" id="WP_013736975.1">
    <property type="nucleotide sequence ID" value="NC_015435.1"/>
</dbReference>
<keyword evidence="4 8" id="KW-0375">Hydrogen ion transport</keyword>
<dbReference type="GO" id="GO:0042777">
    <property type="term" value="P:proton motive force-driven plasma membrane ATP synthesis"/>
    <property type="evidence" value="ECO:0007669"/>
    <property type="project" value="UniProtKB-UniRule"/>
</dbReference>
<dbReference type="STRING" id="1006006.Mcup_0369"/>
<comment type="subcellular location">
    <subcellularLocation>
        <location evidence="8">Cell membrane</location>
        <topology evidence="8">Peripheral membrane protein</topology>
    </subcellularLocation>
</comment>
<sequence>MVSIEELMGKVIDSEIEVIKSELNKALEEALKLVRETRDRVERDYTVKLNEMVTKAKEEVEGEKARLDIEVKRAILSEKNYWLDKVYEGALNSLSKVKSSQGYRSGIEEVLRREVRDGSVILCSPDEVEQVKRVVKSLKVRAEVKADQKIIGGIKIEYTDLGLTRDYSLNLILDQVFESLKPKIAEILFGEM</sequence>
<comment type="subunit">
    <text evidence="8">Has multiple subunits with at least A(3), B(3), C, D, E, F, H, I and proteolipid K(x).</text>
</comment>
<evidence type="ECO:0000256" key="4">
    <source>
        <dbReference type="ARBA" id="ARBA00022781"/>
    </source>
</evidence>
<dbReference type="InterPro" id="IPR038495">
    <property type="entry name" value="ATPase_E_C"/>
</dbReference>
<dbReference type="AlphaFoldDB" id="F4FZP8"/>
<dbReference type="SUPFAM" id="SSF160527">
    <property type="entry name" value="V-type ATPase subunit E-like"/>
    <property type="match status" value="1"/>
</dbReference>
<keyword evidence="2 8" id="KW-0813">Transport</keyword>